<keyword evidence="1" id="KW-0812">Transmembrane</keyword>
<proteinExistence type="predicted"/>
<keyword evidence="1" id="KW-1133">Transmembrane helix</keyword>
<feature type="transmembrane region" description="Helical" evidence="1">
    <location>
        <begin position="134"/>
        <end position="161"/>
    </location>
</feature>
<gene>
    <name evidence="2" type="ORF">Pan97_08900</name>
</gene>
<evidence type="ECO:0000256" key="1">
    <source>
        <dbReference type="SAM" id="Phobius"/>
    </source>
</evidence>
<organism evidence="2 3">
    <name type="scientific">Bremerella volcania</name>
    <dbReference type="NCBI Taxonomy" id="2527984"/>
    <lineage>
        <taxon>Bacteria</taxon>
        <taxon>Pseudomonadati</taxon>
        <taxon>Planctomycetota</taxon>
        <taxon>Planctomycetia</taxon>
        <taxon>Pirellulales</taxon>
        <taxon>Pirellulaceae</taxon>
        <taxon>Bremerella</taxon>
    </lineage>
</organism>
<protein>
    <submittedName>
        <fullName evidence="2">Uncharacterized protein</fullName>
    </submittedName>
</protein>
<dbReference type="Proteomes" id="UP000318626">
    <property type="component" value="Chromosome"/>
</dbReference>
<accession>A0A518C3T8</accession>
<keyword evidence="1" id="KW-0472">Membrane</keyword>
<dbReference type="EMBL" id="CP036289">
    <property type="protein sequence ID" value="QDU73890.1"/>
    <property type="molecule type" value="Genomic_DNA"/>
</dbReference>
<reference evidence="3" key="1">
    <citation type="submission" date="2019-02" db="EMBL/GenBank/DDBJ databases">
        <title>Deep-cultivation of Planctomycetes and their phenomic and genomic characterization uncovers novel biology.</title>
        <authorList>
            <person name="Wiegand S."/>
            <person name="Jogler M."/>
            <person name="Boedeker C."/>
            <person name="Pinto D."/>
            <person name="Vollmers J."/>
            <person name="Rivas-Marin E."/>
            <person name="Kohn T."/>
            <person name="Peeters S.H."/>
            <person name="Heuer A."/>
            <person name="Rast P."/>
            <person name="Oberbeckmann S."/>
            <person name="Bunk B."/>
            <person name="Jeske O."/>
            <person name="Meyerdierks A."/>
            <person name="Storesund J.E."/>
            <person name="Kallscheuer N."/>
            <person name="Luecker S."/>
            <person name="Lage O.M."/>
            <person name="Pohl T."/>
            <person name="Merkel B.J."/>
            <person name="Hornburger P."/>
            <person name="Mueller R.-W."/>
            <person name="Bruemmer F."/>
            <person name="Labrenz M."/>
            <person name="Spormann A.M."/>
            <person name="Op den Camp H."/>
            <person name="Overmann J."/>
            <person name="Amann R."/>
            <person name="Jetten M.S.M."/>
            <person name="Mascher T."/>
            <person name="Medema M.H."/>
            <person name="Devos D.P."/>
            <person name="Kaster A.-K."/>
            <person name="Ovreas L."/>
            <person name="Rohde M."/>
            <person name="Galperin M.Y."/>
            <person name="Jogler C."/>
        </authorList>
    </citation>
    <scope>NUCLEOTIDE SEQUENCE [LARGE SCALE GENOMIC DNA]</scope>
    <source>
        <strain evidence="3">Pan97</strain>
    </source>
</reference>
<dbReference type="AlphaFoldDB" id="A0A518C3T8"/>
<feature type="transmembrane region" description="Helical" evidence="1">
    <location>
        <begin position="173"/>
        <end position="196"/>
    </location>
</feature>
<evidence type="ECO:0000313" key="3">
    <source>
        <dbReference type="Proteomes" id="UP000318626"/>
    </source>
</evidence>
<feature type="transmembrane region" description="Helical" evidence="1">
    <location>
        <begin position="88"/>
        <end position="114"/>
    </location>
</feature>
<sequence length="229" mass="24945">MQVNEVPRSRSQPKTLQINWNRPKAERFTAIRGNAIIESIRSVDNCPTNPTTIHVARDFSSRRPLLPYDTRPQLQPKRQPTMMATLRAIVSIPLGVVVGMAMMVLLLTPCFLMYPLPSGIDVNDPSDAEAFGRHIASLPFTAFALVWLAHAGGSLSGAAFGRLIEGGKVWRESLAIGGLFTAMGIVNAISMAFPFWFVAIDLALYLPAAILGGWGSDQLLQSREAASNK</sequence>
<dbReference type="KEGG" id="bvo:Pan97_08900"/>
<keyword evidence="3" id="KW-1185">Reference proteome</keyword>
<evidence type="ECO:0000313" key="2">
    <source>
        <dbReference type="EMBL" id="QDU73890.1"/>
    </source>
</evidence>
<name>A0A518C3T8_9BACT</name>